<dbReference type="RefSeq" id="WP_254013353.1">
    <property type="nucleotide sequence ID" value="NZ_JAMZMM010000219.1"/>
</dbReference>
<accession>A0AAE3GXS7</accession>
<proteinExistence type="predicted"/>
<dbReference type="EMBL" id="JAMZMM010000219">
    <property type="protein sequence ID" value="MCP2730597.1"/>
    <property type="molecule type" value="Genomic_DNA"/>
</dbReference>
<evidence type="ECO:0000256" key="1">
    <source>
        <dbReference type="SAM" id="Phobius"/>
    </source>
</evidence>
<keyword evidence="3" id="KW-1185">Reference proteome</keyword>
<protein>
    <submittedName>
        <fullName evidence="2">Sterol desaturase</fullName>
    </submittedName>
</protein>
<dbReference type="Proteomes" id="UP001204953">
    <property type="component" value="Unassembled WGS sequence"/>
</dbReference>
<feature type="transmembrane region" description="Helical" evidence="1">
    <location>
        <begin position="78"/>
        <end position="98"/>
    </location>
</feature>
<reference evidence="2" key="1">
    <citation type="submission" date="2022-06" db="EMBL/GenBank/DDBJ databases">
        <title>New cyanobacteria of genus Symplocastrum in benthos of Lake Baikal.</title>
        <authorList>
            <person name="Sorokovikova E."/>
            <person name="Tikhonova I."/>
            <person name="Krasnopeev A."/>
            <person name="Evseev P."/>
            <person name="Gladkikh A."/>
            <person name="Belykh O."/>
        </authorList>
    </citation>
    <scope>NUCLEOTIDE SEQUENCE</scope>
    <source>
        <strain evidence="2">BBK-W-15</strain>
    </source>
</reference>
<keyword evidence="1" id="KW-1133">Transmembrane helix</keyword>
<evidence type="ECO:0000313" key="3">
    <source>
        <dbReference type="Proteomes" id="UP001204953"/>
    </source>
</evidence>
<evidence type="ECO:0000313" key="2">
    <source>
        <dbReference type="EMBL" id="MCP2730597.1"/>
    </source>
</evidence>
<name>A0AAE3GXS7_9CYAN</name>
<feature type="transmembrane region" description="Helical" evidence="1">
    <location>
        <begin position="6"/>
        <end position="27"/>
    </location>
</feature>
<comment type="caution">
    <text evidence="2">The sequence shown here is derived from an EMBL/GenBank/DDBJ whole genome shotgun (WGS) entry which is preliminary data.</text>
</comment>
<sequence>METIKAIAAIWLLLFLGDFLSTFLYHVPEHVFGKFHTVVHHGKNRSFLHYAVLTRNPLVLIDGILGALPYFIFTPWLWQLSPIGTIIGLLLGEFHVVWRHISILEWATPKPVQTLCNLLFITTPERHWQHHRNAFAAYGDIFTFFDPPAQKWLIFLRWLRRKFRQANISTNSAS</sequence>
<keyword evidence="1" id="KW-0472">Membrane</keyword>
<organism evidence="2 3">
    <name type="scientific">Limnofasciculus baicalensis BBK-W-15</name>
    <dbReference type="NCBI Taxonomy" id="2699891"/>
    <lineage>
        <taxon>Bacteria</taxon>
        <taxon>Bacillati</taxon>
        <taxon>Cyanobacteriota</taxon>
        <taxon>Cyanophyceae</taxon>
        <taxon>Coleofasciculales</taxon>
        <taxon>Coleofasciculaceae</taxon>
        <taxon>Limnofasciculus</taxon>
        <taxon>Limnofasciculus baicalensis</taxon>
    </lineage>
</organism>
<keyword evidence="1" id="KW-0812">Transmembrane</keyword>
<gene>
    <name evidence="2" type="ORF">NJ959_19395</name>
</gene>
<dbReference type="AlphaFoldDB" id="A0AAE3GXS7"/>